<dbReference type="Pfam" id="PF10104">
    <property type="entry name" value="Brr6_like_C_C"/>
    <property type="match status" value="1"/>
</dbReference>
<dbReference type="PANTHER" id="PTHR28136">
    <property type="entry name" value="NUCLEUS EXPORT PROTEIN BRR6"/>
    <property type="match status" value="1"/>
</dbReference>
<dbReference type="GO" id="GO:0055088">
    <property type="term" value="P:lipid homeostasis"/>
    <property type="evidence" value="ECO:0007669"/>
    <property type="project" value="InterPro"/>
</dbReference>
<dbReference type="Proteomes" id="UP000298030">
    <property type="component" value="Unassembled WGS sequence"/>
</dbReference>
<comment type="caution">
    <text evidence="2">The sequence shown here is derived from an EMBL/GenBank/DDBJ whole genome shotgun (WGS) entry which is preliminary data.</text>
</comment>
<organism evidence="2 3">
    <name type="scientific">Coprinellus micaceus</name>
    <name type="common">Glistening ink-cap mushroom</name>
    <name type="synonym">Coprinus micaceus</name>
    <dbReference type="NCBI Taxonomy" id="71717"/>
    <lineage>
        <taxon>Eukaryota</taxon>
        <taxon>Fungi</taxon>
        <taxon>Dikarya</taxon>
        <taxon>Basidiomycota</taxon>
        <taxon>Agaricomycotina</taxon>
        <taxon>Agaricomycetes</taxon>
        <taxon>Agaricomycetidae</taxon>
        <taxon>Agaricales</taxon>
        <taxon>Agaricineae</taxon>
        <taxon>Psathyrellaceae</taxon>
        <taxon>Coprinellus</taxon>
    </lineage>
</organism>
<dbReference type="GO" id="GO:0006998">
    <property type="term" value="P:nuclear envelope organization"/>
    <property type="evidence" value="ECO:0007669"/>
    <property type="project" value="InterPro"/>
</dbReference>
<name>A0A4Y7SAT8_COPMI</name>
<feature type="domain" description="Brl1/Brr6" evidence="1">
    <location>
        <begin position="5"/>
        <end position="72"/>
    </location>
</feature>
<dbReference type="GO" id="GO:0031965">
    <property type="term" value="C:nuclear membrane"/>
    <property type="evidence" value="ECO:0007669"/>
    <property type="project" value="InterPro"/>
</dbReference>
<dbReference type="AlphaFoldDB" id="A0A4Y7SAT8"/>
<dbReference type="EMBL" id="QPFP01000230">
    <property type="protein sequence ID" value="TEB18737.1"/>
    <property type="molecule type" value="Genomic_DNA"/>
</dbReference>
<accession>A0A4Y7SAT8</accession>
<evidence type="ECO:0000259" key="1">
    <source>
        <dbReference type="Pfam" id="PF10104"/>
    </source>
</evidence>
<dbReference type="OrthoDB" id="5961at2759"/>
<dbReference type="PANTHER" id="PTHR28136:SF1">
    <property type="entry name" value="NUCLEUS EXPORT PROTEIN BRL1"/>
    <property type="match status" value="1"/>
</dbReference>
<feature type="non-terminal residue" evidence="2">
    <location>
        <position position="75"/>
    </location>
</feature>
<dbReference type="InterPro" id="IPR018767">
    <property type="entry name" value="Brl1/Brr6_dom"/>
</dbReference>
<evidence type="ECO:0000313" key="3">
    <source>
        <dbReference type="Proteomes" id="UP000298030"/>
    </source>
</evidence>
<protein>
    <recommendedName>
        <fullName evidence="1">Brl1/Brr6 domain-containing protein</fullName>
    </recommendedName>
</protein>
<keyword evidence="3" id="KW-1185">Reference proteome</keyword>
<sequence>YTALTILILQEDIQRFFKDKVNENVIRAQACAYKYAENHCATQYTPAMREQCTTWNVCMKRDPSAISRAALVGAY</sequence>
<reference evidence="2 3" key="1">
    <citation type="journal article" date="2019" name="Nat. Ecol. Evol.">
        <title>Megaphylogeny resolves global patterns of mushroom evolution.</title>
        <authorList>
            <person name="Varga T."/>
            <person name="Krizsan K."/>
            <person name="Foldi C."/>
            <person name="Dima B."/>
            <person name="Sanchez-Garcia M."/>
            <person name="Sanchez-Ramirez S."/>
            <person name="Szollosi G.J."/>
            <person name="Szarkandi J.G."/>
            <person name="Papp V."/>
            <person name="Albert L."/>
            <person name="Andreopoulos W."/>
            <person name="Angelini C."/>
            <person name="Antonin V."/>
            <person name="Barry K.W."/>
            <person name="Bougher N.L."/>
            <person name="Buchanan P."/>
            <person name="Buyck B."/>
            <person name="Bense V."/>
            <person name="Catcheside P."/>
            <person name="Chovatia M."/>
            <person name="Cooper J."/>
            <person name="Damon W."/>
            <person name="Desjardin D."/>
            <person name="Finy P."/>
            <person name="Geml J."/>
            <person name="Haridas S."/>
            <person name="Hughes K."/>
            <person name="Justo A."/>
            <person name="Karasinski D."/>
            <person name="Kautmanova I."/>
            <person name="Kiss B."/>
            <person name="Kocsube S."/>
            <person name="Kotiranta H."/>
            <person name="LaButti K.M."/>
            <person name="Lechner B.E."/>
            <person name="Liimatainen K."/>
            <person name="Lipzen A."/>
            <person name="Lukacs Z."/>
            <person name="Mihaltcheva S."/>
            <person name="Morgado L.N."/>
            <person name="Niskanen T."/>
            <person name="Noordeloos M.E."/>
            <person name="Ohm R.A."/>
            <person name="Ortiz-Santana B."/>
            <person name="Ovrebo C."/>
            <person name="Racz N."/>
            <person name="Riley R."/>
            <person name="Savchenko A."/>
            <person name="Shiryaev A."/>
            <person name="Soop K."/>
            <person name="Spirin V."/>
            <person name="Szebenyi C."/>
            <person name="Tomsovsky M."/>
            <person name="Tulloss R.E."/>
            <person name="Uehling J."/>
            <person name="Grigoriev I.V."/>
            <person name="Vagvolgyi C."/>
            <person name="Papp T."/>
            <person name="Martin F.M."/>
            <person name="Miettinen O."/>
            <person name="Hibbett D.S."/>
            <person name="Nagy L.G."/>
        </authorList>
    </citation>
    <scope>NUCLEOTIDE SEQUENCE [LARGE SCALE GENOMIC DNA]</scope>
    <source>
        <strain evidence="2 3">FP101781</strain>
    </source>
</reference>
<dbReference type="InterPro" id="IPR040202">
    <property type="entry name" value="Brl1/Brr6"/>
</dbReference>
<proteinExistence type="predicted"/>
<feature type="non-terminal residue" evidence="2">
    <location>
        <position position="1"/>
    </location>
</feature>
<evidence type="ECO:0000313" key="2">
    <source>
        <dbReference type="EMBL" id="TEB18737.1"/>
    </source>
</evidence>
<gene>
    <name evidence="2" type="ORF">FA13DRAFT_1569470</name>
</gene>